<keyword evidence="4 8" id="KW-0732">Signal</keyword>
<dbReference type="Pfam" id="PF01103">
    <property type="entry name" value="Omp85"/>
    <property type="match status" value="1"/>
</dbReference>
<dbReference type="NCBIfam" id="TIGR03303">
    <property type="entry name" value="OM_YaeT"/>
    <property type="match status" value="1"/>
</dbReference>
<keyword evidence="7 8" id="KW-0998">Cell outer membrane</keyword>
<comment type="similarity">
    <text evidence="8">Belongs to the BamA family.</text>
</comment>
<feature type="signal peptide" evidence="8">
    <location>
        <begin position="1"/>
        <end position="21"/>
    </location>
</feature>
<evidence type="ECO:0000256" key="8">
    <source>
        <dbReference type="HAMAP-Rule" id="MF_01430"/>
    </source>
</evidence>
<feature type="chain" id="PRO_5044932385" description="Outer membrane protein assembly factor BamA" evidence="8">
    <location>
        <begin position="22"/>
        <end position="838"/>
    </location>
</feature>
<feature type="compositionally biased region" description="Basic and acidic residues" evidence="10">
    <location>
        <begin position="128"/>
        <end position="142"/>
    </location>
</feature>
<evidence type="ECO:0000259" key="11">
    <source>
        <dbReference type="PROSITE" id="PS51779"/>
    </source>
</evidence>
<proteinExistence type="inferred from homology"/>
<name>A0ABS9NP06_9NEIS</name>
<dbReference type="Proteomes" id="UP001298424">
    <property type="component" value="Unassembled WGS sequence"/>
</dbReference>
<dbReference type="Pfam" id="PF07244">
    <property type="entry name" value="POTRA"/>
    <property type="match status" value="5"/>
</dbReference>
<feature type="domain" description="POTRA" evidence="11">
    <location>
        <begin position="392"/>
        <end position="466"/>
    </location>
</feature>
<evidence type="ECO:0000313" key="12">
    <source>
        <dbReference type="EMBL" id="MCG6503846.1"/>
    </source>
</evidence>
<dbReference type="InterPro" id="IPR023707">
    <property type="entry name" value="OM_assembly_BamA"/>
</dbReference>
<evidence type="ECO:0000256" key="3">
    <source>
        <dbReference type="ARBA" id="ARBA00022692"/>
    </source>
</evidence>
<keyword evidence="5 8" id="KW-0677">Repeat</keyword>
<evidence type="ECO:0000313" key="13">
    <source>
        <dbReference type="Proteomes" id="UP001298424"/>
    </source>
</evidence>
<gene>
    <name evidence="8 12" type="primary">bamA</name>
    <name evidence="12" type="ORF">MB824_04965</name>
</gene>
<sequence length="838" mass="93988" precursor="true">MRLNKITATLLALGLALPAWADFRISGFRIEGEQHTSEATVRSLLPVKVGDTYTEQTGEDIIRRLHASGFYENVLLEQNGDMLIITVKERPIISSINVKGAKVLPNDAILKQFAGVRGSNSGQDSELVDAKESYEQKQERFNQSDNSKNLQALASTGLAKGDFFSQEALIRALRALDGAYKEQGKNNVKITPEVQELARNRVAITINIEEGDTTRVKKIDFEGNTHFSDRRLLRQIGLTDGTILSWLTKSNVFSWEKFNRDKERLERFYHKKGFFDFRVDYEDVSRQLSEDKKRETLTIKVYEGQPYYWGSLKIAGDSKEVPPEKLQKHLEKFKTGKLSNYDQLQSALAAIRTDLQSAGYARAQVDAEAERRSEGGKDYVDITVRLNPGNLVAIREIHITGNTKTRDEVVRRELRQMEGATYDQSKINRSSERLRQLGYFEDVEISARSVPENEQQADLEVKVNERSTGSLNASAGWSQDDGFVISASVAQDNLFGTGKSLSAGVSRSKVRQSANLSFTEPYFTPDGVSMTYNLFGSNYDASKLQYSARSYRMTRYGASATMGIPITEYDRLNVGLGVEHMGVKLFNNSPYRYQRFVDQHGKNNWIYKGLISWYRNTTDDAYWPTKGYQANVTGEVALPGSGLKYYQFGHQQTWYFPLSDSFTLMLNGQLGYSGHYGKTKEVPFMFNQTGGGLGSVRGFENGSLGPKVYDFDVNGNRSIESYGGSYAVNANAELLFPFPGVKNSRSVRLSLFADAGSVWDGKTYTPGVYTPSTPYGAGGYYGNANHKSSFKEELRYSVGAALTWISPMGPIKLSYAYPLKKKSTDQVQRFQFQLGTVF</sequence>
<dbReference type="InterPro" id="IPR000184">
    <property type="entry name" value="Bac_surfAg_D15"/>
</dbReference>
<evidence type="ECO:0000256" key="5">
    <source>
        <dbReference type="ARBA" id="ARBA00022737"/>
    </source>
</evidence>
<evidence type="ECO:0000256" key="1">
    <source>
        <dbReference type="ARBA" id="ARBA00004370"/>
    </source>
</evidence>
<reference evidence="12 13" key="1">
    <citation type="submission" date="2022-02" db="EMBL/GenBank/DDBJ databases">
        <title>Genome sequence data of Kingella unionensis sp. nov. strain CICC 24913 (CCUG 75125).</title>
        <authorList>
            <person name="Xiao M."/>
        </authorList>
    </citation>
    <scope>NUCLEOTIDE SEQUENCE [LARGE SCALE GENOMIC DNA]</scope>
    <source>
        <strain evidence="12 13">CICC 24913</strain>
    </source>
</reference>
<keyword evidence="3 8" id="KW-0812">Transmembrane</keyword>
<comment type="subunit">
    <text evidence="8">Part of the Bam complex.</text>
</comment>
<dbReference type="Gene3D" id="3.10.20.310">
    <property type="entry name" value="membrane protein fhac"/>
    <property type="match status" value="5"/>
</dbReference>
<feature type="domain" description="POTRA" evidence="11">
    <location>
        <begin position="23"/>
        <end position="90"/>
    </location>
</feature>
<comment type="function">
    <text evidence="8">Part of the outer membrane protein assembly complex, which is involved in assembly and insertion of beta-barrel proteins into the outer membrane.</text>
</comment>
<evidence type="ECO:0000256" key="4">
    <source>
        <dbReference type="ARBA" id="ARBA00022729"/>
    </source>
</evidence>
<dbReference type="PIRSF" id="PIRSF006076">
    <property type="entry name" value="OM_assembly_OMP85"/>
    <property type="match status" value="1"/>
</dbReference>
<dbReference type="Gene3D" id="2.40.160.50">
    <property type="entry name" value="membrane protein fhac: a member of the omp85/tpsb transporter family"/>
    <property type="match status" value="1"/>
</dbReference>
<dbReference type="HAMAP" id="MF_01430">
    <property type="entry name" value="OM_assembly_BamA"/>
    <property type="match status" value="1"/>
</dbReference>
<feature type="region of interest" description="Disordered" evidence="10">
    <location>
        <begin position="117"/>
        <end position="146"/>
    </location>
</feature>
<dbReference type="EMBL" id="JAKOOW010000021">
    <property type="protein sequence ID" value="MCG6503846.1"/>
    <property type="molecule type" value="Genomic_DNA"/>
</dbReference>
<keyword evidence="13" id="KW-1185">Reference proteome</keyword>
<evidence type="ECO:0000256" key="10">
    <source>
        <dbReference type="SAM" id="MobiDB-lite"/>
    </source>
</evidence>
<dbReference type="PANTHER" id="PTHR12815">
    <property type="entry name" value="SORTING AND ASSEMBLY MACHINERY SAMM50 PROTEIN FAMILY MEMBER"/>
    <property type="match status" value="1"/>
</dbReference>
<dbReference type="InterPro" id="IPR039910">
    <property type="entry name" value="D15-like"/>
</dbReference>
<dbReference type="InterPro" id="IPR010827">
    <property type="entry name" value="BamA/TamA_POTRA"/>
</dbReference>
<dbReference type="PROSITE" id="PS51779">
    <property type="entry name" value="POTRA"/>
    <property type="match status" value="3"/>
</dbReference>
<dbReference type="PANTHER" id="PTHR12815:SF23">
    <property type="entry name" value="OUTER MEMBRANE PROTEIN ASSEMBLY FACTOR BAMA"/>
    <property type="match status" value="1"/>
</dbReference>
<evidence type="ECO:0000256" key="9">
    <source>
        <dbReference type="NCBIfam" id="TIGR03303"/>
    </source>
</evidence>
<evidence type="ECO:0000256" key="7">
    <source>
        <dbReference type="ARBA" id="ARBA00023237"/>
    </source>
</evidence>
<comment type="caution">
    <text evidence="12">The sequence shown here is derived from an EMBL/GenBank/DDBJ whole genome shotgun (WGS) entry which is preliminary data.</text>
</comment>
<protein>
    <recommendedName>
        <fullName evidence="8 9">Outer membrane protein assembly factor BamA</fullName>
    </recommendedName>
</protein>
<dbReference type="RefSeq" id="WP_238746462.1">
    <property type="nucleotide sequence ID" value="NZ_JAKOOW010000021.1"/>
</dbReference>
<feature type="domain" description="POTRA" evidence="11">
    <location>
        <begin position="214"/>
        <end position="304"/>
    </location>
</feature>
<keyword evidence="2 8" id="KW-1134">Transmembrane beta strand</keyword>
<organism evidence="12 13">
    <name type="scientific">Kingella pumchi</name>
    <dbReference type="NCBI Taxonomy" id="2779506"/>
    <lineage>
        <taxon>Bacteria</taxon>
        <taxon>Pseudomonadati</taxon>
        <taxon>Pseudomonadota</taxon>
        <taxon>Betaproteobacteria</taxon>
        <taxon>Neisseriales</taxon>
        <taxon>Neisseriaceae</taxon>
        <taxon>Kingella</taxon>
    </lineage>
</organism>
<evidence type="ECO:0000256" key="2">
    <source>
        <dbReference type="ARBA" id="ARBA00022452"/>
    </source>
</evidence>
<evidence type="ECO:0000256" key="6">
    <source>
        <dbReference type="ARBA" id="ARBA00023136"/>
    </source>
</evidence>
<accession>A0ABS9NP06</accession>
<keyword evidence="6 8" id="KW-0472">Membrane</keyword>
<dbReference type="InterPro" id="IPR034746">
    <property type="entry name" value="POTRA"/>
</dbReference>
<comment type="subcellular location">
    <subcellularLocation>
        <location evidence="8">Cell outer membrane</location>
    </subcellularLocation>
    <subcellularLocation>
        <location evidence="1">Membrane</location>
    </subcellularLocation>
</comment>